<feature type="transmembrane region" description="Helical" evidence="2">
    <location>
        <begin position="499"/>
        <end position="518"/>
    </location>
</feature>
<feature type="transmembrane region" description="Helical" evidence="2">
    <location>
        <begin position="315"/>
        <end position="332"/>
    </location>
</feature>
<sequence length="577" mass="68299">MVHTRNNEKISLFSKSLILKNGLYIINVKNDNLKNYRWWQSLINPSDSFNPKKTKGFLVLRLLLYGYLNRISTYRSNKDNDLMYPYLKILLDNAEVYRTKILDNSLNIWDEKLELQIHYIKSKIEIQLYDMDETEGIVEDEYIGSAFINVCDLELSKKYDIIIKYVDKVAILTDPYIYKNKLGEESSKKKKSNASESSSYMNSKVILKNDTNDYNVRIFAKLVNKSNCSNSILQMNTITSLNYRHIFKNNEILEKDLNVNELYEEIKSIKLNIDTIWIPFFSIIYNFASWKTPFYSIFFVFFFCFSFIFSKFFFSFFLVALSLIFFILVCIIKESDKLKSKNFSIFEEKKKKKKKCDSSTYLKKSERKFYQNIQDKEHSKENNLTDDITSNTSSSKDGSSTDSDNSNEESSVSAYYSDNNRNKKNDKDNRSDNEDDSDNDSFNNCTGEDIDEENNLTIIKTFISSAIDDDVINNIKYIHYILFCITKSSEVFFYILRKFGYFLVILTLLLCVLNIFFYPYVSRILRFLIFSSGFILLTYNFKPTNIIYRFFICFQEYYFLKIKRRNIDIFNNSLKFI</sequence>
<dbReference type="Gene3D" id="2.60.40.150">
    <property type="entry name" value="C2 domain"/>
    <property type="match status" value="1"/>
</dbReference>
<dbReference type="PROSITE" id="PS50004">
    <property type="entry name" value="C2"/>
    <property type="match status" value="1"/>
</dbReference>
<keyword evidence="5" id="KW-1185">Reference proteome</keyword>
<keyword evidence="2" id="KW-1133">Transmembrane helix</keyword>
<keyword evidence="2" id="KW-0812">Transmembrane</keyword>
<name>A0A1J1H5Y5_PLARL</name>
<dbReference type="InterPro" id="IPR035892">
    <property type="entry name" value="C2_domain_sf"/>
</dbReference>
<gene>
    <name evidence="4" type="ORF">PRELSG_0907100</name>
</gene>
<feature type="compositionally biased region" description="Basic and acidic residues" evidence="1">
    <location>
        <begin position="420"/>
        <end position="432"/>
    </location>
</feature>
<dbReference type="KEGG" id="prel:PRELSG_0907100"/>
<dbReference type="Proteomes" id="UP000220158">
    <property type="component" value="Chromosome 9"/>
</dbReference>
<dbReference type="PANTHER" id="PTHR39308:SF2">
    <property type="entry name" value="HEAVY PROTEIN, PUTATIVE-RELATED"/>
    <property type="match status" value="1"/>
</dbReference>
<feature type="region of interest" description="Disordered" evidence="1">
    <location>
        <begin position="378"/>
        <end position="448"/>
    </location>
</feature>
<dbReference type="PANTHER" id="PTHR39308">
    <property type="entry name" value="HEAVY PROTEIN, PUTATIVE-RELATED"/>
    <property type="match status" value="1"/>
</dbReference>
<dbReference type="EMBL" id="LN835304">
    <property type="protein sequence ID" value="CRG99971.1"/>
    <property type="molecule type" value="Genomic_DNA"/>
</dbReference>
<dbReference type="GeneID" id="39736083"/>
<evidence type="ECO:0000313" key="5">
    <source>
        <dbReference type="Proteomes" id="UP000220158"/>
    </source>
</evidence>
<dbReference type="VEuPathDB" id="PlasmoDB:PRELSG_0907100"/>
<dbReference type="AlphaFoldDB" id="A0A1J1H5Y5"/>
<evidence type="ECO:0000313" key="4">
    <source>
        <dbReference type="EMBL" id="CRG99971.1"/>
    </source>
</evidence>
<feature type="domain" description="C2" evidence="3">
    <location>
        <begin position="39"/>
        <end position="163"/>
    </location>
</feature>
<evidence type="ECO:0000256" key="1">
    <source>
        <dbReference type="SAM" id="MobiDB-lite"/>
    </source>
</evidence>
<dbReference type="SUPFAM" id="SSF49562">
    <property type="entry name" value="C2 domain (Calcium/lipid-binding domain, CaLB)"/>
    <property type="match status" value="1"/>
</dbReference>
<organism evidence="4 5">
    <name type="scientific">Plasmodium relictum</name>
    <dbReference type="NCBI Taxonomy" id="85471"/>
    <lineage>
        <taxon>Eukaryota</taxon>
        <taxon>Sar</taxon>
        <taxon>Alveolata</taxon>
        <taxon>Apicomplexa</taxon>
        <taxon>Aconoidasida</taxon>
        <taxon>Haemosporida</taxon>
        <taxon>Plasmodiidae</taxon>
        <taxon>Plasmodium</taxon>
        <taxon>Plasmodium (Haemamoeba)</taxon>
    </lineage>
</organism>
<reference evidence="4 5" key="1">
    <citation type="submission" date="2015-04" db="EMBL/GenBank/DDBJ databases">
        <authorList>
            <consortium name="Pathogen Informatics"/>
        </authorList>
    </citation>
    <scope>NUCLEOTIDE SEQUENCE [LARGE SCALE GENOMIC DNA]</scope>
    <source>
        <strain evidence="4 5">SGS1</strain>
    </source>
</reference>
<feature type="transmembrane region" description="Helical" evidence="2">
    <location>
        <begin position="292"/>
        <end position="309"/>
    </location>
</feature>
<protein>
    <recommendedName>
        <fullName evidence="3">C2 domain-containing protein</fullName>
    </recommendedName>
</protein>
<dbReference type="OrthoDB" id="5973539at2759"/>
<dbReference type="RefSeq" id="XP_028532976.1">
    <property type="nucleotide sequence ID" value="XM_028676493.1"/>
</dbReference>
<evidence type="ECO:0000259" key="3">
    <source>
        <dbReference type="PROSITE" id="PS50004"/>
    </source>
</evidence>
<evidence type="ECO:0000256" key="2">
    <source>
        <dbReference type="SAM" id="Phobius"/>
    </source>
</evidence>
<accession>A0A1J1H5Y5</accession>
<feature type="compositionally biased region" description="Low complexity" evidence="1">
    <location>
        <begin position="389"/>
        <end position="419"/>
    </location>
</feature>
<proteinExistence type="predicted"/>
<keyword evidence="2" id="KW-0472">Membrane</keyword>
<dbReference type="InterPro" id="IPR000008">
    <property type="entry name" value="C2_dom"/>
</dbReference>